<dbReference type="RefSeq" id="WP_338229320.1">
    <property type="nucleotide sequence ID" value="NZ_BTPE01000010.1"/>
</dbReference>
<protein>
    <recommendedName>
        <fullName evidence="4">Outer membrane protein beta-barrel domain-containing protein</fullName>
    </recommendedName>
</protein>
<evidence type="ECO:0000256" key="1">
    <source>
        <dbReference type="SAM" id="SignalP"/>
    </source>
</evidence>
<name>A0ABQ6Q2U0_9BACT</name>
<dbReference type="Proteomes" id="UP001307705">
    <property type="component" value="Unassembled WGS sequence"/>
</dbReference>
<feature type="chain" id="PRO_5045750890" description="Outer membrane protein beta-barrel domain-containing protein" evidence="1">
    <location>
        <begin position="22"/>
        <end position="183"/>
    </location>
</feature>
<comment type="caution">
    <text evidence="2">The sequence shown here is derived from an EMBL/GenBank/DDBJ whole genome shotgun (WGS) entry which is preliminary data.</text>
</comment>
<organism evidence="2 3">
    <name type="scientific">Algoriphagus taiwanensis</name>
    <dbReference type="NCBI Taxonomy" id="1445656"/>
    <lineage>
        <taxon>Bacteria</taxon>
        <taxon>Pseudomonadati</taxon>
        <taxon>Bacteroidota</taxon>
        <taxon>Cytophagia</taxon>
        <taxon>Cytophagales</taxon>
        <taxon>Cyclobacteriaceae</taxon>
        <taxon>Algoriphagus</taxon>
    </lineage>
</organism>
<evidence type="ECO:0008006" key="4">
    <source>
        <dbReference type="Google" id="ProtNLM"/>
    </source>
</evidence>
<keyword evidence="3" id="KW-1185">Reference proteome</keyword>
<dbReference type="EMBL" id="BTPE01000010">
    <property type="protein sequence ID" value="GMQ34494.1"/>
    <property type="molecule type" value="Genomic_DNA"/>
</dbReference>
<accession>A0ABQ6Q2U0</accession>
<gene>
    <name evidence="2" type="ORF">Ataiwa_27670</name>
</gene>
<evidence type="ECO:0000313" key="3">
    <source>
        <dbReference type="Proteomes" id="UP001307705"/>
    </source>
</evidence>
<keyword evidence="1" id="KW-0732">Signal</keyword>
<sequence length="183" mass="21040">MKICLLFLIFINSAFFSFCFAQESSAKFFGNVSSGIQISGIKKEDFISSNVSPLLDVSLGRWFSNEIGFSLGYRGTYFKLITDEENHRYDFWYVDTFLNLSKMFSNSDFSNHSILATIGTGYFFRHEYNRPNVCAKLGLIYKYDIDDNFSFQSGFSSVVGWDIYQGDDDILPGFQLGLSYYFN</sequence>
<feature type="signal peptide" evidence="1">
    <location>
        <begin position="1"/>
        <end position="21"/>
    </location>
</feature>
<proteinExistence type="predicted"/>
<evidence type="ECO:0000313" key="2">
    <source>
        <dbReference type="EMBL" id="GMQ34494.1"/>
    </source>
</evidence>
<reference evidence="2 3" key="1">
    <citation type="submission" date="2023-08" db="EMBL/GenBank/DDBJ databases">
        <title>Draft genome sequence of Algoriphagus taiwanensis.</title>
        <authorList>
            <person name="Takatani N."/>
            <person name="Hosokawa M."/>
            <person name="Sawabe T."/>
        </authorList>
    </citation>
    <scope>NUCLEOTIDE SEQUENCE [LARGE SCALE GENOMIC DNA]</scope>
    <source>
        <strain evidence="2 3">JCM 19755</strain>
    </source>
</reference>